<sequence>MNSAVDTQALLEENQQLHAELQDLLEQARINQQIMQRHQAFDLRLIGSSEFRDLIETASLLMPNTFNLEIVTLALVDYAFDVRRILHDLQIGLDEYPNLLFLAENGPALPLEKPTLGPYQHELHQSLFPTYRPASVAILPLTRHQKLIGYLALGSAHEGRFTGNLATDFIERLASVVAICLENVINNERLKHIGLTDPLTGVNNRRYIEQRMQEEIGRAQRERSALSCLFIDIDHFKRVNDKFGHQSGDDVLREVATRIKKELRLSDSLGRYGGEEFIVLLTQATLRDAERIAERIRASVAQQAIEIAGADEALQVTVSIGAASQTPPDRSMSADQARQKLIASADEALYRAKEGGRNRVMLAG</sequence>
<dbReference type="RefSeq" id="WP_053195351.1">
    <property type="nucleotide sequence ID" value="NZ_CP011409.1"/>
</dbReference>
<evidence type="ECO:0000256" key="1">
    <source>
        <dbReference type="ARBA" id="ARBA00012528"/>
    </source>
</evidence>
<dbReference type="PANTHER" id="PTHR45138">
    <property type="entry name" value="REGULATORY COMPONENTS OF SENSORY TRANSDUCTION SYSTEM"/>
    <property type="match status" value="1"/>
</dbReference>
<dbReference type="InterPro" id="IPR029016">
    <property type="entry name" value="GAF-like_dom_sf"/>
</dbReference>
<dbReference type="Gene3D" id="3.30.450.40">
    <property type="match status" value="1"/>
</dbReference>
<dbReference type="Pfam" id="PF04340">
    <property type="entry name" value="DUF484"/>
    <property type="match status" value="1"/>
</dbReference>
<evidence type="ECO:0000313" key="4">
    <source>
        <dbReference type="EMBL" id="AKZ61852.1"/>
    </source>
</evidence>
<dbReference type="InterPro" id="IPR050469">
    <property type="entry name" value="Diguanylate_Cyclase"/>
</dbReference>
<gene>
    <name evidence="4" type="ORF">F506_03485</name>
</gene>
<dbReference type="Gene3D" id="3.30.70.270">
    <property type="match status" value="1"/>
</dbReference>
<dbReference type="SUPFAM" id="SSF55781">
    <property type="entry name" value="GAF domain-like"/>
    <property type="match status" value="1"/>
</dbReference>
<evidence type="ECO:0000256" key="2">
    <source>
        <dbReference type="ARBA" id="ARBA00034247"/>
    </source>
</evidence>
<dbReference type="NCBIfam" id="TIGR00254">
    <property type="entry name" value="GGDEF"/>
    <property type="match status" value="1"/>
</dbReference>
<keyword evidence="5" id="KW-1185">Reference proteome</keyword>
<dbReference type="SUPFAM" id="SSF55073">
    <property type="entry name" value="Nucleotide cyclase"/>
    <property type="match status" value="1"/>
</dbReference>
<protein>
    <recommendedName>
        <fullName evidence="1">diguanylate cyclase</fullName>
        <ecNumber evidence="1">2.7.7.65</ecNumber>
    </recommendedName>
</protein>
<dbReference type="CDD" id="cd01949">
    <property type="entry name" value="GGDEF"/>
    <property type="match status" value="1"/>
</dbReference>
<dbReference type="InterPro" id="IPR000160">
    <property type="entry name" value="GGDEF_dom"/>
</dbReference>
<evidence type="ECO:0000259" key="3">
    <source>
        <dbReference type="PROSITE" id="PS50887"/>
    </source>
</evidence>
<feature type="domain" description="GGDEF" evidence="3">
    <location>
        <begin position="224"/>
        <end position="364"/>
    </location>
</feature>
<dbReference type="SMART" id="SM00267">
    <property type="entry name" value="GGDEF"/>
    <property type="match status" value="1"/>
</dbReference>
<reference evidence="5" key="1">
    <citation type="journal article" date="2015" name="Genome Announc.">
        <title>Complete Genome Sequence of Herbaspirillum hiltneri N3 (DSM 17495), Isolated from Surface-Sterilized Wheat Roots.</title>
        <authorList>
            <person name="Guizelini D."/>
            <person name="Saizaki P.M."/>
            <person name="Coimbra N.A."/>
            <person name="Weiss V.A."/>
            <person name="Faoro H."/>
            <person name="Sfeir M.Z."/>
            <person name="Baura V.A."/>
            <person name="Monteiro R.A."/>
            <person name="Chubatsu L.S."/>
            <person name="Souza E.M."/>
            <person name="Cruz L.M."/>
            <person name="Pedrosa F.O."/>
            <person name="Raittz R.T."/>
            <person name="Marchaukoski J.N."/>
            <person name="Steffens M.B."/>
        </authorList>
    </citation>
    <scope>NUCLEOTIDE SEQUENCE [LARGE SCALE GENOMIC DNA]</scope>
    <source>
        <strain evidence="5">N3</strain>
    </source>
</reference>
<proteinExistence type="predicted"/>
<evidence type="ECO:0000313" key="5">
    <source>
        <dbReference type="Proteomes" id="UP000063429"/>
    </source>
</evidence>
<dbReference type="Pfam" id="PF00990">
    <property type="entry name" value="GGDEF"/>
    <property type="match status" value="1"/>
</dbReference>
<accession>A0ABM5UX98</accession>
<organism evidence="4 5">
    <name type="scientific">Herbaspirillum hiltneri N3</name>
    <dbReference type="NCBI Taxonomy" id="1262470"/>
    <lineage>
        <taxon>Bacteria</taxon>
        <taxon>Pseudomonadati</taxon>
        <taxon>Pseudomonadota</taxon>
        <taxon>Betaproteobacteria</taxon>
        <taxon>Burkholderiales</taxon>
        <taxon>Oxalobacteraceae</taxon>
        <taxon>Herbaspirillum</taxon>
    </lineage>
</organism>
<dbReference type="EC" id="2.7.7.65" evidence="1"/>
<dbReference type="InterPro" id="IPR043128">
    <property type="entry name" value="Rev_trsase/Diguanyl_cyclase"/>
</dbReference>
<dbReference type="InterPro" id="IPR029787">
    <property type="entry name" value="Nucleotide_cyclase"/>
</dbReference>
<comment type="catalytic activity">
    <reaction evidence="2">
        <text>2 GTP = 3',3'-c-di-GMP + 2 diphosphate</text>
        <dbReference type="Rhea" id="RHEA:24898"/>
        <dbReference type="ChEBI" id="CHEBI:33019"/>
        <dbReference type="ChEBI" id="CHEBI:37565"/>
        <dbReference type="ChEBI" id="CHEBI:58805"/>
        <dbReference type="EC" id="2.7.7.65"/>
    </reaction>
</comment>
<dbReference type="EMBL" id="CP011409">
    <property type="protein sequence ID" value="AKZ61852.1"/>
    <property type="molecule type" value="Genomic_DNA"/>
</dbReference>
<dbReference type="Proteomes" id="UP000063429">
    <property type="component" value="Chromosome"/>
</dbReference>
<dbReference type="InterPro" id="IPR007435">
    <property type="entry name" value="DUF484"/>
</dbReference>
<name>A0ABM5UX98_9BURK</name>
<dbReference type="PROSITE" id="PS50887">
    <property type="entry name" value="GGDEF"/>
    <property type="match status" value="1"/>
</dbReference>
<dbReference type="PANTHER" id="PTHR45138:SF9">
    <property type="entry name" value="DIGUANYLATE CYCLASE DGCM-RELATED"/>
    <property type="match status" value="1"/>
</dbReference>